<keyword evidence="1" id="KW-1133">Transmembrane helix</keyword>
<proteinExistence type="predicted"/>
<gene>
    <name evidence="2" type="ORF">NC992_05630</name>
</gene>
<feature type="transmembrane region" description="Helical" evidence="1">
    <location>
        <begin position="91"/>
        <end position="111"/>
    </location>
</feature>
<accession>A0ABV0K0P4</accession>
<name>A0ABV0K0P4_9CYAN</name>
<dbReference type="Proteomes" id="UP001482513">
    <property type="component" value="Unassembled WGS sequence"/>
</dbReference>
<keyword evidence="3" id="KW-1185">Reference proteome</keyword>
<keyword evidence="1" id="KW-0812">Transmembrane</keyword>
<comment type="caution">
    <text evidence="2">The sequence shown here is derived from an EMBL/GenBank/DDBJ whole genome shotgun (WGS) entry which is preliminary data.</text>
</comment>
<dbReference type="Pfam" id="PF06695">
    <property type="entry name" value="Sm_multidrug_ex"/>
    <property type="match status" value="1"/>
</dbReference>
<reference evidence="2 3" key="1">
    <citation type="submission" date="2022-04" db="EMBL/GenBank/DDBJ databases">
        <title>Positive selection, recombination, and allopatry shape intraspecific diversity of widespread and dominant cyanobacteria.</title>
        <authorList>
            <person name="Wei J."/>
            <person name="Shu W."/>
            <person name="Hu C."/>
        </authorList>
    </citation>
    <scope>NUCLEOTIDE SEQUENCE [LARGE SCALE GENOMIC DNA]</scope>
    <source>
        <strain evidence="2 3">DQ-A4</strain>
    </source>
</reference>
<dbReference type="InterPro" id="IPR009577">
    <property type="entry name" value="Sm_multidrug_ex"/>
</dbReference>
<evidence type="ECO:0000256" key="1">
    <source>
        <dbReference type="SAM" id="Phobius"/>
    </source>
</evidence>
<organism evidence="2 3">
    <name type="scientific">Leptolyngbya subtilissima DQ-A4</name>
    <dbReference type="NCBI Taxonomy" id="2933933"/>
    <lineage>
        <taxon>Bacteria</taxon>
        <taxon>Bacillati</taxon>
        <taxon>Cyanobacteriota</taxon>
        <taxon>Cyanophyceae</taxon>
        <taxon>Leptolyngbyales</taxon>
        <taxon>Leptolyngbyaceae</taxon>
        <taxon>Leptolyngbya group</taxon>
        <taxon>Leptolyngbya</taxon>
    </lineage>
</organism>
<sequence>MSIAEYITKALTTWSVGFFPYAEVYAAVAAGMALGLDTVSAVFWGVLGNFLPIPLMLWGYDRLMQIPQPRAWLLHLEKRGGQRVRQAFKRYGVWFLIPMTPLLGSWTVAIVGPLTGISPRQLLVFSLIGITLYGAATAVAITTGISWFSAS</sequence>
<feature type="transmembrane region" description="Helical" evidence="1">
    <location>
        <begin position="12"/>
        <end position="35"/>
    </location>
</feature>
<keyword evidence="1" id="KW-0472">Membrane</keyword>
<feature type="transmembrane region" description="Helical" evidence="1">
    <location>
        <begin position="123"/>
        <end position="148"/>
    </location>
</feature>
<evidence type="ECO:0000313" key="3">
    <source>
        <dbReference type="Proteomes" id="UP001482513"/>
    </source>
</evidence>
<feature type="transmembrane region" description="Helical" evidence="1">
    <location>
        <begin position="41"/>
        <end position="60"/>
    </location>
</feature>
<protein>
    <submittedName>
        <fullName evidence="2">Small multi-drug export protein</fullName>
    </submittedName>
</protein>
<dbReference type="RefSeq" id="WP_190695770.1">
    <property type="nucleotide sequence ID" value="NZ_JAMPKX010000002.1"/>
</dbReference>
<evidence type="ECO:0000313" key="2">
    <source>
        <dbReference type="EMBL" id="MEP0946346.1"/>
    </source>
</evidence>
<dbReference type="EMBL" id="JAMPKX010000002">
    <property type="protein sequence ID" value="MEP0946346.1"/>
    <property type="molecule type" value="Genomic_DNA"/>
</dbReference>